<gene>
    <name evidence="2" type="ORF">P5G59_12300</name>
</gene>
<dbReference type="RefSeq" id="WP_301219279.1">
    <property type="nucleotide sequence ID" value="NZ_JAROCB010000003.1"/>
</dbReference>
<evidence type="ECO:0000313" key="2">
    <source>
        <dbReference type="EMBL" id="MDN4597927.1"/>
    </source>
</evidence>
<dbReference type="Proteomes" id="UP001174210">
    <property type="component" value="Unassembled WGS sequence"/>
</dbReference>
<feature type="coiled-coil region" evidence="1">
    <location>
        <begin position="73"/>
        <end position="100"/>
    </location>
</feature>
<accession>A0ABT8IYN4</accession>
<dbReference type="InterPro" id="IPR053716">
    <property type="entry name" value="Flag_assembly_chemotaxis_eff"/>
</dbReference>
<evidence type="ECO:0000256" key="1">
    <source>
        <dbReference type="SAM" id="Coils"/>
    </source>
</evidence>
<protein>
    <recommendedName>
        <fullName evidence="4">Flagellar FliJ protein</fullName>
    </recommendedName>
</protein>
<dbReference type="Gene3D" id="1.10.287.1700">
    <property type="match status" value="1"/>
</dbReference>
<name>A0ABT8IYN4_9MICO</name>
<organism evidence="2 3">
    <name type="scientific">Leifsonia virtsii</name>
    <dbReference type="NCBI Taxonomy" id="3035915"/>
    <lineage>
        <taxon>Bacteria</taxon>
        <taxon>Bacillati</taxon>
        <taxon>Actinomycetota</taxon>
        <taxon>Actinomycetes</taxon>
        <taxon>Micrococcales</taxon>
        <taxon>Microbacteriaceae</taxon>
        <taxon>Leifsonia</taxon>
    </lineage>
</organism>
<keyword evidence="3" id="KW-1185">Reference proteome</keyword>
<keyword evidence="1" id="KW-0175">Coiled coil</keyword>
<evidence type="ECO:0008006" key="4">
    <source>
        <dbReference type="Google" id="ProtNLM"/>
    </source>
</evidence>
<proteinExistence type="predicted"/>
<comment type="caution">
    <text evidence="2">The sequence shown here is derived from an EMBL/GenBank/DDBJ whole genome shotgun (WGS) entry which is preliminary data.</text>
</comment>
<dbReference type="EMBL" id="JAROCB010000003">
    <property type="protein sequence ID" value="MDN4597927.1"/>
    <property type="molecule type" value="Genomic_DNA"/>
</dbReference>
<sequence>MARAFALAGLLRLRQIEKEHAASDLAAANAMRRDASERQARAIAALHAVPVEATDASTLFAMAAARASSRSMLADLTALAAEAEAEAEVAQEAFTEAKKRAVGLEKLETRHREQLAAGDLSAEQAAIDEIATGAWQRAREGGEA</sequence>
<evidence type="ECO:0000313" key="3">
    <source>
        <dbReference type="Proteomes" id="UP001174210"/>
    </source>
</evidence>
<reference evidence="2" key="1">
    <citation type="submission" date="2023-03" db="EMBL/GenBank/DDBJ databases">
        <title>MT1 and MT2 Draft Genomes of Novel Species.</title>
        <authorList>
            <person name="Venkateswaran K."/>
        </authorList>
    </citation>
    <scope>NUCLEOTIDE SEQUENCE</scope>
    <source>
        <strain evidence="2">F6_8S_P_1A</strain>
    </source>
</reference>